<evidence type="ECO:0000256" key="1">
    <source>
        <dbReference type="ARBA" id="ARBA00001933"/>
    </source>
</evidence>
<dbReference type="GO" id="GO:0004123">
    <property type="term" value="F:cystathionine gamma-lyase activity"/>
    <property type="evidence" value="ECO:0007669"/>
    <property type="project" value="TreeGrafter"/>
</dbReference>
<evidence type="ECO:0000256" key="3">
    <source>
        <dbReference type="ARBA" id="ARBA00009077"/>
    </source>
</evidence>
<dbReference type="InterPro" id="IPR015422">
    <property type="entry name" value="PyrdxlP-dep_Trfase_small"/>
</dbReference>
<dbReference type="AlphaFoldDB" id="A0AAW1D0G4"/>
<dbReference type="PROSITE" id="PS00868">
    <property type="entry name" value="CYS_MET_METAB_PP"/>
    <property type="match status" value="1"/>
</dbReference>
<dbReference type="PIRSF" id="PIRSF001434">
    <property type="entry name" value="CGS"/>
    <property type="match status" value="1"/>
</dbReference>
<evidence type="ECO:0000256" key="5">
    <source>
        <dbReference type="ARBA" id="ARBA00022898"/>
    </source>
</evidence>
<dbReference type="CDD" id="cd00614">
    <property type="entry name" value="CGS_like"/>
    <property type="match status" value="1"/>
</dbReference>
<keyword evidence="5 8" id="KW-0663">Pyridoxal phosphate</keyword>
<comment type="caution">
    <text evidence="10">The sequence shown here is derived from an EMBL/GenBank/DDBJ whole genome shotgun (WGS) entry which is preliminary data.</text>
</comment>
<dbReference type="Pfam" id="PF01053">
    <property type="entry name" value="Cys_Met_Meta_PP"/>
    <property type="match status" value="1"/>
</dbReference>
<dbReference type="InterPro" id="IPR054542">
    <property type="entry name" value="Cys_met_metab_PP"/>
</dbReference>
<dbReference type="GO" id="GO:0005737">
    <property type="term" value="C:cytoplasm"/>
    <property type="evidence" value="ECO:0007669"/>
    <property type="project" value="TreeGrafter"/>
</dbReference>
<sequence>MSMSNEENNCGEESSYLPADQGFATRAIHAGQDPDQWRSGIVVPPIHTGTTFKQDAAGKHRGFYYGRSGNPTREVLEKCLASLDDAKYGLAFASGLAALTGVCSLLQTGDHIVSGDDIYGGTNRYFRTVASKMGIDITYADMTDPTVLETAIKNNTKMVWVESPTNPMMKIMNIPRLAEIIKRKNPDIILVVDNTFLTPYFQKPLSFGADIVMYSLTKYMNGHSDVIMGSIATNDEALYQKLLYLQKSMGIVPSPFDCYLVNRSLKTLAVRMREHMKNVVIVAKHLEKHPMVEKVICPGIPSHPQYELAKKLWSGCSGMMSFYMKHGTLERSNAFLSSLKIFTLAESLGGFESLAELPSIMTHASVPAEQRTELGITDNLIRLSVGLEDAADLIEDLDQALLAASQIEIKYTF</sequence>
<evidence type="ECO:0000313" key="11">
    <source>
        <dbReference type="Proteomes" id="UP001461498"/>
    </source>
</evidence>
<dbReference type="InterPro" id="IPR000277">
    <property type="entry name" value="Cys/Met-Metab_PyrdxlP-dep_enz"/>
</dbReference>
<reference evidence="10 11" key="1">
    <citation type="submission" date="2022-12" db="EMBL/GenBank/DDBJ databases">
        <title>Chromosome-level genome assembly of true bugs.</title>
        <authorList>
            <person name="Ma L."/>
            <person name="Li H."/>
        </authorList>
    </citation>
    <scope>NUCLEOTIDE SEQUENCE [LARGE SCALE GENOMIC DNA]</scope>
    <source>
        <strain evidence="10">Lab_2022b</strain>
    </source>
</reference>
<dbReference type="Gene3D" id="3.40.640.10">
    <property type="entry name" value="Type I PLP-dependent aspartate aminotransferase-like (Major domain)"/>
    <property type="match status" value="1"/>
</dbReference>
<proteinExistence type="inferred from homology"/>
<organism evidence="10 11">
    <name type="scientific">Rhynocoris fuscipes</name>
    <dbReference type="NCBI Taxonomy" id="488301"/>
    <lineage>
        <taxon>Eukaryota</taxon>
        <taxon>Metazoa</taxon>
        <taxon>Ecdysozoa</taxon>
        <taxon>Arthropoda</taxon>
        <taxon>Hexapoda</taxon>
        <taxon>Insecta</taxon>
        <taxon>Pterygota</taxon>
        <taxon>Neoptera</taxon>
        <taxon>Paraneoptera</taxon>
        <taxon>Hemiptera</taxon>
        <taxon>Heteroptera</taxon>
        <taxon>Panheteroptera</taxon>
        <taxon>Cimicomorpha</taxon>
        <taxon>Reduviidae</taxon>
        <taxon>Harpactorinae</taxon>
        <taxon>Harpactorini</taxon>
        <taxon>Rhynocoris</taxon>
    </lineage>
</organism>
<name>A0AAW1D0G4_9HEMI</name>
<keyword evidence="6" id="KW-0198">Cysteine biosynthesis</keyword>
<gene>
    <name evidence="10" type="ORF">O3M35_012482</name>
</gene>
<comment type="pathway">
    <text evidence="2">Amino-acid biosynthesis; L-cysteine biosynthesis; L-cysteine from L-homocysteine and L-serine: step 2/2.</text>
</comment>
<dbReference type="GO" id="GO:0019346">
    <property type="term" value="P:transsulfuration"/>
    <property type="evidence" value="ECO:0007669"/>
    <property type="project" value="InterPro"/>
</dbReference>
<evidence type="ECO:0000256" key="6">
    <source>
        <dbReference type="ARBA" id="ARBA00023192"/>
    </source>
</evidence>
<evidence type="ECO:0000256" key="7">
    <source>
        <dbReference type="ARBA" id="ARBA00029853"/>
    </source>
</evidence>
<keyword evidence="11" id="KW-1185">Reference proteome</keyword>
<dbReference type="FunFam" id="3.40.640.10:FF:000009">
    <property type="entry name" value="Cystathionine gamma-synthase homolog"/>
    <property type="match status" value="1"/>
</dbReference>
<dbReference type="PANTHER" id="PTHR11808:SF15">
    <property type="entry name" value="CYSTATHIONINE GAMMA-LYASE"/>
    <property type="match status" value="1"/>
</dbReference>
<evidence type="ECO:0000313" key="10">
    <source>
        <dbReference type="EMBL" id="KAK9501825.1"/>
    </source>
</evidence>
<dbReference type="InterPro" id="IPR015421">
    <property type="entry name" value="PyrdxlP-dep_Trfase_major"/>
</dbReference>
<dbReference type="GO" id="GO:0030170">
    <property type="term" value="F:pyridoxal phosphate binding"/>
    <property type="evidence" value="ECO:0007669"/>
    <property type="project" value="InterPro"/>
</dbReference>
<evidence type="ECO:0000256" key="2">
    <source>
        <dbReference type="ARBA" id="ARBA00005038"/>
    </source>
</evidence>
<dbReference type="FunFam" id="3.90.1150.10:FF:000008">
    <property type="entry name" value="Cystathionine gamma-synthase"/>
    <property type="match status" value="1"/>
</dbReference>
<comment type="cofactor">
    <cofactor evidence="1 9">
        <name>pyridoxal 5'-phosphate</name>
        <dbReference type="ChEBI" id="CHEBI:597326"/>
    </cofactor>
</comment>
<accession>A0AAW1D0G4</accession>
<dbReference type="Proteomes" id="UP001461498">
    <property type="component" value="Unassembled WGS sequence"/>
</dbReference>
<feature type="modified residue" description="N6-(pyridoxal phosphate)lysine" evidence="8">
    <location>
        <position position="218"/>
    </location>
</feature>
<dbReference type="EMBL" id="JAPXFL010000009">
    <property type="protein sequence ID" value="KAK9501825.1"/>
    <property type="molecule type" value="Genomic_DNA"/>
</dbReference>
<evidence type="ECO:0000256" key="9">
    <source>
        <dbReference type="RuleBase" id="RU362118"/>
    </source>
</evidence>
<dbReference type="EC" id="4.4.1.1" evidence="4"/>
<dbReference type="SUPFAM" id="SSF53383">
    <property type="entry name" value="PLP-dependent transferases"/>
    <property type="match status" value="1"/>
</dbReference>
<dbReference type="InterPro" id="IPR015424">
    <property type="entry name" value="PyrdxlP-dep_Trfase"/>
</dbReference>
<dbReference type="GO" id="GO:0019343">
    <property type="term" value="P:cysteine biosynthetic process via cystathionine"/>
    <property type="evidence" value="ECO:0007669"/>
    <property type="project" value="TreeGrafter"/>
</dbReference>
<protein>
    <recommendedName>
        <fullName evidence="4">cystathionine gamma-lyase</fullName>
        <ecNumber evidence="4">4.4.1.1</ecNumber>
    </recommendedName>
    <alternativeName>
        <fullName evidence="7">Gamma-cystathionase</fullName>
    </alternativeName>
</protein>
<evidence type="ECO:0000256" key="4">
    <source>
        <dbReference type="ARBA" id="ARBA00012085"/>
    </source>
</evidence>
<evidence type="ECO:0000256" key="8">
    <source>
        <dbReference type="PIRSR" id="PIRSR001434-2"/>
    </source>
</evidence>
<comment type="similarity">
    <text evidence="3 9">Belongs to the trans-sulfuration enzymes family.</text>
</comment>
<keyword evidence="6" id="KW-0028">Amino-acid biosynthesis</keyword>
<dbReference type="PANTHER" id="PTHR11808">
    <property type="entry name" value="TRANS-SULFURATION ENZYME FAMILY MEMBER"/>
    <property type="match status" value="1"/>
</dbReference>
<dbReference type="Gene3D" id="3.90.1150.10">
    <property type="entry name" value="Aspartate Aminotransferase, domain 1"/>
    <property type="match status" value="1"/>
</dbReference>